<comment type="cofactor">
    <cofactor evidence="1 8">
        <name>heme</name>
        <dbReference type="ChEBI" id="CHEBI:30413"/>
    </cofactor>
</comment>
<organism evidence="10 11">
    <name type="scientific">Botryotinia fuckeliana (strain B05.10)</name>
    <name type="common">Noble rot fungus</name>
    <name type="synonym">Botrytis cinerea</name>
    <dbReference type="NCBI Taxonomy" id="332648"/>
    <lineage>
        <taxon>Eukaryota</taxon>
        <taxon>Fungi</taxon>
        <taxon>Dikarya</taxon>
        <taxon>Ascomycota</taxon>
        <taxon>Pezizomycotina</taxon>
        <taxon>Leotiomycetes</taxon>
        <taxon>Helotiales</taxon>
        <taxon>Sclerotiniaceae</taxon>
        <taxon>Botrytis</taxon>
    </lineage>
</organism>
<feature type="transmembrane region" description="Helical" evidence="9">
    <location>
        <begin position="69"/>
        <end position="88"/>
    </location>
</feature>
<comment type="similarity">
    <text evidence="2">Belongs to the cytochrome P450 family.</text>
</comment>
<dbReference type="CDD" id="cd11061">
    <property type="entry name" value="CYP67-like"/>
    <property type="match status" value="1"/>
</dbReference>
<feature type="binding site" description="axial binding residue" evidence="8">
    <location>
        <position position="481"/>
    </location>
    <ligand>
        <name>heme</name>
        <dbReference type="ChEBI" id="CHEBI:30413"/>
    </ligand>
    <ligandPart>
        <name>Fe</name>
        <dbReference type="ChEBI" id="CHEBI:18248"/>
    </ligandPart>
</feature>
<dbReference type="Proteomes" id="UP000001798">
    <property type="component" value="Chromosome 1"/>
</dbReference>
<dbReference type="Pfam" id="PF00067">
    <property type="entry name" value="p450"/>
    <property type="match status" value="1"/>
</dbReference>
<evidence type="ECO:0000256" key="9">
    <source>
        <dbReference type="SAM" id="Phobius"/>
    </source>
</evidence>
<keyword evidence="6" id="KW-0843">Virulence</keyword>
<dbReference type="VEuPathDB" id="FungiDB:Bcin01g01630"/>
<dbReference type="GO" id="GO:0016705">
    <property type="term" value="F:oxidoreductase activity, acting on paired donors, with incorporation or reduction of molecular oxygen"/>
    <property type="evidence" value="ECO:0007669"/>
    <property type="project" value="InterPro"/>
</dbReference>
<keyword evidence="3 8" id="KW-0479">Metal-binding</keyword>
<dbReference type="InterPro" id="IPR050121">
    <property type="entry name" value="Cytochrome_P450_monoxygenase"/>
</dbReference>
<dbReference type="GO" id="GO:0004497">
    <property type="term" value="F:monooxygenase activity"/>
    <property type="evidence" value="ECO:0007669"/>
    <property type="project" value="UniProtKB-KW"/>
</dbReference>
<keyword evidence="11" id="KW-1185">Reference proteome</keyword>
<dbReference type="RefSeq" id="XP_024546020.1">
    <property type="nucleotide sequence ID" value="XM_024690252.1"/>
</dbReference>
<evidence type="ECO:0000256" key="5">
    <source>
        <dbReference type="ARBA" id="ARBA00023004"/>
    </source>
</evidence>
<evidence type="ECO:0000256" key="4">
    <source>
        <dbReference type="ARBA" id="ARBA00023002"/>
    </source>
</evidence>
<feature type="transmembrane region" description="Helical" evidence="9">
    <location>
        <begin position="30"/>
        <end position="48"/>
    </location>
</feature>
<reference evidence="10 11" key="3">
    <citation type="journal article" date="2017" name="Mol. Plant Pathol.">
        <title>A gapless genome sequence of the fungus Botrytis cinerea.</title>
        <authorList>
            <person name="Van Kan J.A."/>
            <person name="Stassen J.H."/>
            <person name="Mosbach A."/>
            <person name="Van Der Lee T.A."/>
            <person name="Faino L."/>
            <person name="Farmer A.D."/>
            <person name="Papasotiriou D.G."/>
            <person name="Zhou S."/>
            <person name="Seidl M.F."/>
            <person name="Cottam E."/>
            <person name="Edel D."/>
            <person name="Hahn M."/>
            <person name="Schwartz D.C."/>
            <person name="Dietrich R.A."/>
            <person name="Widdison S."/>
            <person name="Scalliet G."/>
        </authorList>
    </citation>
    <scope>NUCLEOTIDE SEQUENCE [LARGE SCALE GENOMIC DNA]</scope>
    <source>
        <strain evidence="10 11">B05.10</strain>
    </source>
</reference>
<keyword evidence="9" id="KW-1133">Transmembrane helix</keyword>
<gene>
    <name evidence="10" type="ORF">BCIN_01g01630</name>
</gene>
<dbReference type="InterPro" id="IPR002401">
    <property type="entry name" value="Cyt_P450_E_grp-I"/>
</dbReference>
<evidence type="ECO:0000256" key="1">
    <source>
        <dbReference type="ARBA" id="ARBA00001971"/>
    </source>
</evidence>
<dbReference type="PANTHER" id="PTHR24305">
    <property type="entry name" value="CYTOCHROME P450"/>
    <property type="match status" value="1"/>
</dbReference>
<keyword evidence="5 8" id="KW-0408">Iron</keyword>
<evidence type="ECO:0000313" key="11">
    <source>
        <dbReference type="Proteomes" id="UP000001798"/>
    </source>
</evidence>
<reference evidence="10 11" key="2">
    <citation type="journal article" date="2012" name="Eukaryot. Cell">
        <title>Genome update of Botrytis cinerea strains B05.10 and T4.</title>
        <authorList>
            <person name="Staats M."/>
            <person name="van Kan J.A."/>
        </authorList>
    </citation>
    <scope>NUCLEOTIDE SEQUENCE [LARGE SCALE GENOMIC DNA]</scope>
    <source>
        <strain evidence="10 11">B05.10</strain>
    </source>
</reference>
<keyword evidence="4" id="KW-0560">Oxidoreductase</keyword>
<evidence type="ECO:0000313" key="10">
    <source>
        <dbReference type="EMBL" id="ATZ45369.1"/>
    </source>
</evidence>
<dbReference type="KEGG" id="bfu:BCIN_01g01630"/>
<dbReference type="SUPFAM" id="SSF48264">
    <property type="entry name" value="Cytochrome P450"/>
    <property type="match status" value="1"/>
</dbReference>
<keyword evidence="8" id="KW-0349">Heme</keyword>
<evidence type="ECO:0000256" key="6">
    <source>
        <dbReference type="ARBA" id="ARBA00023026"/>
    </source>
</evidence>
<reference evidence="10 11" key="1">
    <citation type="journal article" date="2011" name="PLoS Genet.">
        <title>Genomic analysis of the necrotrophic fungal pathogens Sclerotinia sclerotiorum and Botrytis cinerea.</title>
        <authorList>
            <person name="Amselem J."/>
            <person name="Cuomo C.A."/>
            <person name="van Kan J.A."/>
            <person name="Viaud M."/>
            <person name="Benito E.P."/>
            <person name="Couloux A."/>
            <person name="Coutinho P.M."/>
            <person name="de Vries R.P."/>
            <person name="Dyer P.S."/>
            <person name="Fillinger S."/>
            <person name="Fournier E."/>
            <person name="Gout L."/>
            <person name="Hahn M."/>
            <person name="Kohn L."/>
            <person name="Lapalu N."/>
            <person name="Plummer K.M."/>
            <person name="Pradier J.M."/>
            <person name="Quevillon E."/>
            <person name="Sharon A."/>
            <person name="Simon A."/>
            <person name="ten Have A."/>
            <person name="Tudzynski B."/>
            <person name="Tudzynski P."/>
            <person name="Wincker P."/>
            <person name="Andrew M."/>
            <person name="Anthouard V."/>
            <person name="Beever R.E."/>
            <person name="Beffa R."/>
            <person name="Benoit I."/>
            <person name="Bouzid O."/>
            <person name="Brault B."/>
            <person name="Chen Z."/>
            <person name="Choquer M."/>
            <person name="Collemare J."/>
            <person name="Cotton P."/>
            <person name="Danchin E.G."/>
            <person name="Da Silva C."/>
            <person name="Gautier A."/>
            <person name="Giraud C."/>
            <person name="Giraud T."/>
            <person name="Gonzalez C."/>
            <person name="Grossetete S."/>
            <person name="Guldener U."/>
            <person name="Henrissat B."/>
            <person name="Howlett B.J."/>
            <person name="Kodira C."/>
            <person name="Kretschmer M."/>
            <person name="Lappartient A."/>
            <person name="Leroch M."/>
            <person name="Levis C."/>
            <person name="Mauceli E."/>
            <person name="Neuveglise C."/>
            <person name="Oeser B."/>
            <person name="Pearson M."/>
            <person name="Poulain J."/>
            <person name="Poussereau N."/>
            <person name="Quesneville H."/>
            <person name="Rascle C."/>
            <person name="Schumacher J."/>
            <person name="Segurens B."/>
            <person name="Sexton A."/>
            <person name="Silva E."/>
            <person name="Sirven C."/>
            <person name="Soanes D.M."/>
            <person name="Talbot N.J."/>
            <person name="Templeton M."/>
            <person name="Yandava C."/>
            <person name="Yarden O."/>
            <person name="Zeng Q."/>
            <person name="Rollins J.A."/>
            <person name="Lebrun M.H."/>
            <person name="Dickman M."/>
        </authorList>
    </citation>
    <scope>NUCLEOTIDE SEQUENCE [LARGE SCALE GENOMIC DNA]</scope>
    <source>
        <strain evidence="10 11">B05.10</strain>
    </source>
</reference>
<proteinExistence type="inferred from homology"/>
<keyword evidence="7" id="KW-0503">Monooxygenase</keyword>
<keyword evidence="9" id="KW-0472">Membrane</keyword>
<dbReference type="EMBL" id="CP009805">
    <property type="protein sequence ID" value="ATZ45369.1"/>
    <property type="molecule type" value="Genomic_DNA"/>
</dbReference>
<protein>
    <recommendedName>
        <fullName evidence="12">Cytochrome P450</fullName>
    </recommendedName>
</protein>
<evidence type="ECO:0000256" key="8">
    <source>
        <dbReference type="PIRSR" id="PIRSR602401-1"/>
    </source>
</evidence>
<dbReference type="GO" id="GO:0020037">
    <property type="term" value="F:heme binding"/>
    <property type="evidence" value="ECO:0007669"/>
    <property type="project" value="InterPro"/>
</dbReference>
<evidence type="ECO:0008006" key="12">
    <source>
        <dbReference type="Google" id="ProtNLM"/>
    </source>
</evidence>
<dbReference type="GO" id="GO:0005506">
    <property type="term" value="F:iron ion binding"/>
    <property type="evidence" value="ECO:0007669"/>
    <property type="project" value="InterPro"/>
</dbReference>
<accession>A0A384J4D1</accession>
<dbReference type="PRINTS" id="PR00385">
    <property type="entry name" value="P450"/>
</dbReference>
<evidence type="ECO:0000256" key="7">
    <source>
        <dbReference type="ARBA" id="ARBA00023033"/>
    </source>
</evidence>
<dbReference type="PRINTS" id="PR00463">
    <property type="entry name" value="EP450I"/>
</dbReference>
<dbReference type="OrthoDB" id="6692864at2759"/>
<dbReference type="InterPro" id="IPR001128">
    <property type="entry name" value="Cyt_P450"/>
</dbReference>
<dbReference type="Gene3D" id="1.10.630.10">
    <property type="entry name" value="Cytochrome P450"/>
    <property type="match status" value="1"/>
</dbReference>
<dbReference type="GeneID" id="5436200"/>
<dbReference type="InterPro" id="IPR036396">
    <property type="entry name" value="Cyt_P450_sf"/>
</dbReference>
<keyword evidence="9" id="KW-0812">Transmembrane</keyword>
<sequence length="539" mass="60696">MSTLYVTAIAAGALFHNIVRNREFDRYPFSILFVVIASDVVLSILLLLQHDNHANVLTFWQAQRLAFSLVATTILSLWTNILVYRAFFHPLRNFPGPFGARLSKFWSLGKVVESKVRWYQVAGKLKEEYGDYVRTGPRELILFDPAAISVILGASSKLHKGPFYGSTSPESLHTTRNSDFHRKRRKIWDLAFKQSLTDYGPRVEEFTTHFLARLSKGAEDPLVINELCVQYSYDVMSALAFGIHTEFLNGKETVAAKKVLDNIQSGMSALAAVVHIPWMFTVIDVISFIGGPMKEFNDWSASQVEARRDMKNPKPDIVGHLIQHTENTPAGRALLNGDSRVIIGAGSDTTASALTTIFIHLAHYPEYQARLFEELRSVFEDGTFANGKSSPLLDGIIQEVLRLYAPVTFNSQRVTPKGGLTIGTVYIPGDTIVSLATWQLHRDPRNFKDPNKFIPERWTTSPDLIINKAAYLPFSMGVYNCIGKSLAMMELRSVIGRSIAEYEVSFPKNVKFDEEEFFGNVKDHFTSGIPRCELVFKRR</sequence>
<evidence type="ECO:0000256" key="3">
    <source>
        <dbReference type="ARBA" id="ARBA00022723"/>
    </source>
</evidence>
<dbReference type="PANTHER" id="PTHR24305:SF187">
    <property type="entry name" value="P450, PUTATIVE (EUROFUNG)-RELATED"/>
    <property type="match status" value="1"/>
</dbReference>
<name>A0A384J4D1_BOTFB</name>
<evidence type="ECO:0000256" key="2">
    <source>
        <dbReference type="ARBA" id="ARBA00010617"/>
    </source>
</evidence>
<dbReference type="AlphaFoldDB" id="A0A384J4D1"/>